<evidence type="ECO:0000313" key="3">
    <source>
        <dbReference type="Proteomes" id="UP000625574"/>
    </source>
</evidence>
<sequence>MTALDRLLELVSRKMTALRKRLDGLEEQKRIDALAVAGLSADGVTPTAPRRRPHLARVEGVLALVVVIVPVVFPREEIIMLTLWLAGTLLCALFWNLILGLWRFFASVHLPTVRSAWYENTVGALFTVLLLGYAAGRRADATEMSAVMTVAMVPAGLTVTATISLLLRRFVPYTPRTSWWLY</sequence>
<organism evidence="2 3">
    <name type="scientific">Corynebacterium marambiense</name>
    <dbReference type="NCBI Taxonomy" id="2765364"/>
    <lineage>
        <taxon>Bacteria</taxon>
        <taxon>Bacillati</taxon>
        <taxon>Actinomycetota</taxon>
        <taxon>Actinomycetes</taxon>
        <taxon>Mycobacteriales</taxon>
        <taxon>Corynebacteriaceae</taxon>
        <taxon>Corynebacterium</taxon>
    </lineage>
</organism>
<feature type="transmembrane region" description="Helical" evidence="1">
    <location>
        <begin position="117"/>
        <end position="135"/>
    </location>
</feature>
<keyword evidence="3" id="KW-1185">Reference proteome</keyword>
<feature type="transmembrane region" description="Helical" evidence="1">
    <location>
        <begin position="147"/>
        <end position="167"/>
    </location>
</feature>
<dbReference type="EMBL" id="JAEIOT010000007">
    <property type="protein sequence ID" value="MBI9000898.1"/>
    <property type="molecule type" value="Genomic_DNA"/>
</dbReference>
<evidence type="ECO:0000256" key="1">
    <source>
        <dbReference type="SAM" id="Phobius"/>
    </source>
</evidence>
<name>A0ABS0VVT8_9CORY</name>
<dbReference type="RefSeq" id="WP_198736307.1">
    <property type="nucleotide sequence ID" value="NZ_JAEIOT010000007.1"/>
</dbReference>
<dbReference type="Proteomes" id="UP000625574">
    <property type="component" value="Unassembled WGS sequence"/>
</dbReference>
<keyword evidence="1" id="KW-0812">Transmembrane</keyword>
<keyword evidence="1" id="KW-1133">Transmembrane helix</keyword>
<evidence type="ECO:0000313" key="2">
    <source>
        <dbReference type="EMBL" id="MBI9000898.1"/>
    </source>
</evidence>
<comment type="caution">
    <text evidence="2">The sequence shown here is derived from an EMBL/GenBank/DDBJ whole genome shotgun (WGS) entry which is preliminary data.</text>
</comment>
<feature type="transmembrane region" description="Helical" evidence="1">
    <location>
        <begin position="55"/>
        <end position="73"/>
    </location>
</feature>
<keyword evidence="1" id="KW-0472">Membrane</keyword>
<protein>
    <submittedName>
        <fullName evidence="2">Uncharacterized protein</fullName>
    </submittedName>
</protein>
<proteinExistence type="predicted"/>
<feature type="transmembrane region" description="Helical" evidence="1">
    <location>
        <begin position="79"/>
        <end position="105"/>
    </location>
</feature>
<accession>A0ABS0VVT8</accession>
<reference evidence="2 3" key="1">
    <citation type="submission" date="2020-12" db="EMBL/GenBank/DDBJ databases">
        <title>Genome public.</title>
        <authorList>
            <person name="Sun Q."/>
        </authorList>
    </citation>
    <scope>NUCLEOTIDE SEQUENCE [LARGE SCALE GENOMIC DNA]</scope>
    <source>
        <strain evidence="2 3">CCM 8864</strain>
    </source>
</reference>
<gene>
    <name evidence="2" type="ORF">JDV76_07945</name>
</gene>